<proteinExistence type="predicted"/>
<dbReference type="Gene3D" id="3.40.50.2000">
    <property type="entry name" value="Glycogen Phosphorylase B"/>
    <property type="match status" value="1"/>
</dbReference>
<dbReference type="RefSeq" id="WP_036994826.1">
    <property type="nucleotide sequence ID" value="NZ_CP071706.1"/>
</dbReference>
<dbReference type="SUPFAM" id="SSF53756">
    <property type="entry name" value="UDP-Glycosyltransferase/glycogen phosphorylase"/>
    <property type="match status" value="1"/>
</dbReference>
<keyword evidence="2" id="KW-1185">Reference proteome</keyword>
<reference evidence="1 2" key="2">
    <citation type="journal article" date="2016" name="Front. Microbiol.">
        <title>When Genome-Based Approach Meets the 'Old but Good': Revealing Genes Involved in the Antibacterial Activity of Pseudomonas sp. P482 against Soft Rot Pathogens.</title>
        <authorList>
            <person name="Krzyzanowska D.M."/>
            <person name="Ossowicki A."/>
            <person name="Rajewska M."/>
            <person name="Maciag T."/>
            <person name="Jablonska M."/>
            <person name="Obuchowski M."/>
            <person name="Heeb S."/>
            <person name="Jafra S."/>
        </authorList>
    </citation>
    <scope>NUCLEOTIDE SEQUENCE [LARGE SCALE GENOMIC DNA]</scope>
    <source>
        <strain evidence="1 2">P482</strain>
    </source>
</reference>
<dbReference type="PANTHER" id="PTHR19959:SF119">
    <property type="entry name" value="FUNGAL LIPASE-LIKE DOMAIN-CONTAINING PROTEIN"/>
    <property type="match status" value="1"/>
</dbReference>
<dbReference type="SUPFAM" id="SSF48452">
    <property type="entry name" value="TPR-like"/>
    <property type="match status" value="2"/>
</dbReference>
<sequence>MAQALNTLVSFATSWGTRFGGINSFNYDLLGAFAILCCRQVETVCVVLWANDEDFVDAASKQVRLISLGLEGQKHFSPELKSSVRNALDAEKVSLGTDTVWLGHDRITGDIAVAAAREWKGRSALIHHMSYSHYEAFAENSVDARGKEDQQRALFQSADVVMAVGPLLRDALLDLREDGAVAMLVPGLPEIDAKGAAPRNFKAILSGRLSEDARKIKQAHLGVAAFSQAIRVADTTPHLDNVFLAKRHPSLLLRGVDFEKSESEQIGEAELELRCFAEQHADRAYNLKALPFTTDRKALFTDIRNASVAMMPSWHEGFGLVAWEAIAAGVPVVISDKSGAYQMLEEWQEGLYKGHVTSIDVRGSNIDPFYKEQDIQQLVGALNVVGNDSSKRRQAASLREALAAEFTWTACARACANALGWDISESATTSVPSVSTAAQTPLEFDWLSCPGRSSAAMGHSDSQLLRAEAAVVPFDKDREPFLNLQLDWVKAPTHSLAIRLLTGAGGVGKTRLGLELCQRLRESGWLSGILSSEFTASSMARVADQLKAAKQPSLIVIDYAETRQDALLALIKVLHNGRLEQPIRILLLARDGGEWWRRLPEHDSECEGVLSGSQTSGPYQLPMLHESVASRQRAYQEASLAFAQHLNIGAVDLQPNLEAEHFDRPLFIQMAALMTLRGESAKSAEGLPRAVLNRESEYWQKTLAAQGLADVQSLRQATMLMTLSTLISGIPTARVLDDILDLKAEERANLKRLYDVLTPLYPDRQGLQALRPDLLGEALVAKVLLEHGGSVFERVLAEGSGSQVRSALTVVARMLRYREDLAPTVFEVMDRQFSATMDGWIAVCLETRSPLPGILEGIFSQMSPKRKIQVAGALKDKLQVEMIALLGLRQQVGEVLVGHFSDKNDKAGRKGDVARSSALKWHSKTLRYIGQSVLAKDTMEQALSVSRSIAQRDPRHTPALIDLLCDISQHRAEFGMSDSAMSAIEEALVLVRKHGTIMVQQRAKVLGLYALRLDECGQGDKAIDYVKQSLELHRSASQANISQYHKNMGVAYNRYSNLLGNNGCDEDALQTAKRSLESYRQLIECRGYPDDPDWVISLNNYANRLSQQGDMEEAISYIEEGYSIATRLAEAKPERFTIDLADAGYSYSLILGEHGNIAKALEVGDVALKGYQGLNEAHLLYRHGIDREKCRLLVAMWRWLDSGQDLYAEARKPLEMETHPEVQGIAFQRLWLCAIAVPDQAHLQSAFEHWESLNRADQHAWKTGYFLISALAEHFLGADDAPSEWRTEFLTYLQKRNGHLPFWMSETLKRLGCSFPTP</sequence>
<organism evidence="1 2">
    <name type="scientific">Pseudomonas donghuensis</name>
    <dbReference type="NCBI Taxonomy" id="1163398"/>
    <lineage>
        <taxon>Bacteria</taxon>
        <taxon>Pseudomonadati</taxon>
        <taxon>Pseudomonadota</taxon>
        <taxon>Gammaproteobacteria</taxon>
        <taxon>Pseudomonadales</taxon>
        <taxon>Pseudomonadaceae</taxon>
        <taxon>Pseudomonas</taxon>
    </lineage>
</organism>
<dbReference type="EMBL" id="CP071706">
    <property type="protein sequence ID" value="KDO00427.1"/>
    <property type="molecule type" value="Genomic_DNA"/>
</dbReference>
<dbReference type="SUPFAM" id="SSF52540">
    <property type="entry name" value="P-loop containing nucleoside triphosphate hydrolases"/>
    <property type="match status" value="1"/>
</dbReference>
<dbReference type="InterPro" id="IPR027417">
    <property type="entry name" value="P-loop_NTPase"/>
</dbReference>
<dbReference type="PANTHER" id="PTHR19959">
    <property type="entry name" value="KINESIN LIGHT CHAIN"/>
    <property type="match status" value="1"/>
</dbReference>
<dbReference type="Proteomes" id="UP000027121">
    <property type="component" value="Chromosome"/>
</dbReference>
<protein>
    <submittedName>
        <fullName evidence="1">Glycosyltransferase</fullName>
    </submittedName>
</protein>
<dbReference type="Pfam" id="PF20706">
    <property type="entry name" value="GT4-conflict"/>
    <property type="match status" value="1"/>
</dbReference>
<accession>A0AAP0XEW4</accession>
<dbReference type="GeneID" id="98283827"/>
<dbReference type="Gene3D" id="1.25.40.10">
    <property type="entry name" value="Tetratricopeptide repeat domain"/>
    <property type="match status" value="1"/>
</dbReference>
<evidence type="ECO:0000313" key="2">
    <source>
        <dbReference type="Proteomes" id="UP000027121"/>
    </source>
</evidence>
<dbReference type="InterPro" id="IPR011990">
    <property type="entry name" value="TPR-like_helical_dom_sf"/>
</dbReference>
<dbReference type="KEGG" id="pdw:BV82_1521"/>
<evidence type="ECO:0000313" key="1">
    <source>
        <dbReference type="EMBL" id="KDO00427.1"/>
    </source>
</evidence>
<reference evidence="1 2" key="1">
    <citation type="journal article" date="2014" name="Genome Announc.">
        <title>Genome Sequence of Pseudomonas sp. Strain P482, a Tomato Rhizosphere Isolate with Broad-Spectrum Antimicrobial Activity.</title>
        <authorList>
            <person name="Krzyzanowska D.M."/>
            <person name="Ossowicki A."/>
            <person name="Jafra S."/>
        </authorList>
    </citation>
    <scope>NUCLEOTIDE SEQUENCE [LARGE SCALE GENOMIC DNA]</scope>
    <source>
        <strain evidence="1 2">P482</strain>
    </source>
</reference>
<name>A0AAP0XEW4_9PSED</name>
<gene>
    <name evidence="1" type="ORF">BV82_1521</name>
</gene>